<dbReference type="GO" id="GO:0034472">
    <property type="term" value="P:snRNA 3'-end processing"/>
    <property type="evidence" value="ECO:0007669"/>
    <property type="project" value="TreeGrafter"/>
</dbReference>
<protein>
    <submittedName>
        <fullName evidence="1">Uncharacterized protein</fullName>
    </submittedName>
</protein>
<dbReference type="OrthoDB" id="9449012at2759"/>
<evidence type="ECO:0000313" key="2">
    <source>
        <dbReference type="Proteomes" id="UP001152795"/>
    </source>
</evidence>
<name>A0A6S7HY79_PARCT</name>
<dbReference type="InterPro" id="IPR002035">
    <property type="entry name" value="VWF_A"/>
</dbReference>
<comment type="caution">
    <text evidence="1">The sequence shown here is derived from an EMBL/GenBank/DDBJ whole genome shotgun (WGS) entry which is preliminary data.</text>
</comment>
<reference evidence="1" key="1">
    <citation type="submission" date="2020-04" db="EMBL/GenBank/DDBJ databases">
        <authorList>
            <person name="Alioto T."/>
            <person name="Alioto T."/>
            <person name="Gomez Garrido J."/>
        </authorList>
    </citation>
    <scope>NUCLEOTIDE SEQUENCE</scope>
    <source>
        <strain evidence="1">A484AB</strain>
    </source>
</reference>
<evidence type="ECO:0000313" key="1">
    <source>
        <dbReference type="EMBL" id="CAB3997907.1"/>
    </source>
</evidence>
<gene>
    <name evidence="1" type="ORF">PACLA_8A088756</name>
</gene>
<dbReference type="Proteomes" id="UP001152795">
    <property type="component" value="Unassembled WGS sequence"/>
</dbReference>
<dbReference type="PANTHER" id="PTHR12957">
    <property type="entry name" value="DEAD/H BOX POLYPEPTIDE 26/DICE1-RELATED"/>
    <property type="match status" value="1"/>
</dbReference>
<dbReference type="AlphaFoldDB" id="A0A6S7HY79"/>
<keyword evidence="2" id="KW-1185">Reference proteome</keyword>
<accession>A0A6S7HY79</accession>
<dbReference type="GO" id="GO:0032039">
    <property type="term" value="C:integrator complex"/>
    <property type="evidence" value="ECO:0007669"/>
    <property type="project" value="TreeGrafter"/>
</dbReference>
<feature type="non-terminal residue" evidence="1">
    <location>
        <position position="62"/>
    </location>
</feature>
<dbReference type="PANTHER" id="PTHR12957:SF2">
    <property type="entry name" value="INTEGRATOR COMPLEX SUBUNIT 6"/>
    <property type="match status" value="1"/>
</dbReference>
<dbReference type="EMBL" id="CACRXK020003224">
    <property type="protein sequence ID" value="CAB3997907.1"/>
    <property type="molecule type" value="Genomic_DNA"/>
</dbReference>
<dbReference type="Pfam" id="PF13519">
    <property type="entry name" value="VWA_2"/>
    <property type="match status" value="1"/>
</dbReference>
<proteinExistence type="predicted"/>
<dbReference type="InterPro" id="IPR051113">
    <property type="entry name" value="Integrator_subunit6"/>
</dbReference>
<organism evidence="1 2">
    <name type="scientific">Paramuricea clavata</name>
    <name type="common">Red gorgonian</name>
    <name type="synonym">Violescent sea-whip</name>
    <dbReference type="NCBI Taxonomy" id="317549"/>
    <lineage>
        <taxon>Eukaryota</taxon>
        <taxon>Metazoa</taxon>
        <taxon>Cnidaria</taxon>
        <taxon>Anthozoa</taxon>
        <taxon>Octocorallia</taxon>
        <taxon>Malacalcyonacea</taxon>
        <taxon>Plexauridae</taxon>
        <taxon>Paramuricea</taxon>
    </lineage>
</organism>
<sequence length="62" mass="6899">MGIILFLIDTSASMSQRTFLGTTLIDIGKGAVETFIKLRQRDQGSRTDRYMLMTSDEVGAIK</sequence>